<evidence type="ECO:0000313" key="2">
    <source>
        <dbReference type="EMBL" id="PMS33983.1"/>
    </source>
</evidence>
<accession>A0A2N7WWW4</accession>
<comment type="caution">
    <text evidence="2">The sequence shown here is derived from an EMBL/GenBank/DDBJ whole genome shotgun (WGS) entry which is preliminary data.</text>
</comment>
<feature type="region of interest" description="Disordered" evidence="1">
    <location>
        <begin position="103"/>
        <end position="126"/>
    </location>
</feature>
<dbReference type="STRING" id="863227.GCA_000373005_01718"/>
<gene>
    <name evidence="2" type="ORF">C0Z20_23570</name>
</gene>
<protein>
    <submittedName>
        <fullName evidence="2">DUF3579 domain-containing protein</fullName>
    </submittedName>
</protein>
<name>A0A2N7WWW4_9BURK</name>
<reference evidence="2 3" key="1">
    <citation type="submission" date="2018-01" db="EMBL/GenBank/DDBJ databases">
        <title>Whole genome analyses suggest that Burkholderia sensu lato contains two further novel genera in the rhizoxinica-symbiotica group Mycetohabitans gen. nov., and Trinickia gen. nov.: implications for the evolution of diazotrophy and nodulation in the Burkholderiaceae.</title>
        <authorList>
            <person name="Estrada-de los Santos P."/>
            <person name="Palmer M."/>
            <person name="Chavez-Ramirez B."/>
            <person name="Beukes C."/>
            <person name="Steenkamp E.T."/>
            <person name="Hirsch A.M."/>
            <person name="Manyaka P."/>
            <person name="Maluk M."/>
            <person name="Lafos M."/>
            <person name="Crook M."/>
            <person name="Gross E."/>
            <person name="Simon M.F."/>
            <person name="Bueno dos Reis Junior F."/>
            <person name="Poole P.S."/>
            <person name="Venter S.N."/>
            <person name="James E.K."/>
        </authorList>
    </citation>
    <scope>NUCLEOTIDE SEQUENCE [LARGE SCALE GENOMIC DNA]</scope>
    <source>
        <strain evidence="2 3">JPY 581</strain>
    </source>
</reference>
<sequence length="126" mass="13327">MSVSVGTSTIDGRAAFHLIRGVTHGGKVFRPSDWPERLAGVIALFVREKKPAVGLAAYSFAVPLVEEGVRCLSVAPELESVCPEAFDFVIRFAADNALPVQTRHRAGSESADKTDQAAAQTTCGAV</sequence>
<organism evidence="2 3">
    <name type="scientific">Trinickia symbiotica</name>
    <dbReference type="NCBI Taxonomy" id="863227"/>
    <lineage>
        <taxon>Bacteria</taxon>
        <taxon>Pseudomonadati</taxon>
        <taxon>Pseudomonadota</taxon>
        <taxon>Betaproteobacteria</taxon>
        <taxon>Burkholderiales</taxon>
        <taxon>Burkholderiaceae</taxon>
        <taxon>Trinickia</taxon>
    </lineage>
</organism>
<dbReference type="Pfam" id="PF12112">
    <property type="entry name" value="DUF3579"/>
    <property type="match status" value="1"/>
</dbReference>
<dbReference type="OrthoDB" id="9102496at2"/>
<dbReference type="Gene3D" id="3.30.70.2340">
    <property type="entry name" value="Uncharacterised protein PF12112 family, DUF3579"/>
    <property type="match status" value="1"/>
</dbReference>
<dbReference type="AlphaFoldDB" id="A0A2N7WWW4"/>
<proteinExistence type="predicted"/>
<evidence type="ECO:0000256" key="1">
    <source>
        <dbReference type="SAM" id="MobiDB-lite"/>
    </source>
</evidence>
<dbReference type="EMBL" id="PNYC01000017">
    <property type="protein sequence ID" value="PMS33983.1"/>
    <property type="molecule type" value="Genomic_DNA"/>
</dbReference>
<dbReference type="Proteomes" id="UP000235777">
    <property type="component" value="Unassembled WGS sequence"/>
</dbReference>
<keyword evidence="3" id="KW-1185">Reference proteome</keyword>
<evidence type="ECO:0000313" key="3">
    <source>
        <dbReference type="Proteomes" id="UP000235777"/>
    </source>
</evidence>
<feature type="compositionally biased region" description="Basic and acidic residues" evidence="1">
    <location>
        <begin position="106"/>
        <end position="115"/>
    </location>
</feature>
<feature type="compositionally biased region" description="Low complexity" evidence="1">
    <location>
        <begin position="116"/>
        <end position="126"/>
    </location>
</feature>
<dbReference type="InterPro" id="IPR021969">
    <property type="entry name" value="DUF3579"/>
</dbReference>